<reference evidence="3" key="1">
    <citation type="submission" date="2022-04" db="EMBL/GenBank/DDBJ databases">
        <title>Carnegiea gigantea Genome sequencing and assembly v2.</title>
        <authorList>
            <person name="Copetti D."/>
            <person name="Sanderson M.J."/>
            <person name="Burquez A."/>
            <person name="Wojciechowski M.F."/>
        </authorList>
    </citation>
    <scope>NUCLEOTIDE SEQUENCE</scope>
    <source>
        <strain evidence="3">SGP5-SGP5p</strain>
        <tissue evidence="3">Aerial part</tissue>
    </source>
</reference>
<dbReference type="GO" id="GO:0004523">
    <property type="term" value="F:RNA-DNA hybrid ribonuclease activity"/>
    <property type="evidence" value="ECO:0007669"/>
    <property type="project" value="InterPro"/>
</dbReference>
<comment type="caution">
    <text evidence="3">The sequence shown here is derived from an EMBL/GenBank/DDBJ whole genome shotgun (WGS) entry which is preliminary data.</text>
</comment>
<dbReference type="Pfam" id="PF13966">
    <property type="entry name" value="zf-RVT"/>
    <property type="match status" value="1"/>
</dbReference>
<keyword evidence="4" id="KW-1185">Reference proteome</keyword>
<name>A0A9Q1JW94_9CARY</name>
<dbReference type="Pfam" id="PF13456">
    <property type="entry name" value="RVT_3"/>
    <property type="match status" value="1"/>
</dbReference>
<proteinExistence type="predicted"/>
<organism evidence="3 4">
    <name type="scientific">Carnegiea gigantea</name>
    <dbReference type="NCBI Taxonomy" id="171969"/>
    <lineage>
        <taxon>Eukaryota</taxon>
        <taxon>Viridiplantae</taxon>
        <taxon>Streptophyta</taxon>
        <taxon>Embryophyta</taxon>
        <taxon>Tracheophyta</taxon>
        <taxon>Spermatophyta</taxon>
        <taxon>Magnoliopsida</taxon>
        <taxon>eudicotyledons</taxon>
        <taxon>Gunneridae</taxon>
        <taxon>Pentapetalae</taxon>
        <taxon>Caryophyllales</taxon>
        <taxon>Cactineae</taxon>
        <taxon>Cactaceae</taxon>
        <taxon>Cactoideae</taxon>
        <taxon>Echinocereeae</taxon>
        <taxon>Carnegiea</taxon>
    </lineage>
</organism>
<dbReference type="AlphaFoldDB" id="A0A9Q1JW94"/>
<evidence type="ECO:0008006" key="5">
    <source>
        <dbReference type="Google" id="ProtNLM"/>
    </source>
</evidence>
<dbReference type="InterPro" id="IPR002156">
    <property type="entry name" value="RNaseH_domain"/>
</dbReference>
<evidence type="ECO:0000259" key="1">
    <source>
        <dbReference type="Pfam" id="PF13456"/>
    </source>
</evidence>
<sequence length="167" mass="18594">MCVGTLATHNNLARRIKDFAMNCHICGAAEDTSTHALLECPLTIETWKSSPFTLELWSCRYTDVMDGFAGPEIAEAEACLFGLRRAITADYSCLIIEGDSLSIILKLHNKIEPGSVENCGKRGGNRVAYKAVHLRPYVSGTRIWVEEVPAFFLELHLRTFVSILMMV</sequence>
<evidence type="ECO:0000313" key="4">
    <source>
        <dbReference type="Proteomes" id="UP001153076"/>
    </source>
</evidence>
<evidence type="ECO:0000313" key="3">
    <source>
        <dbReference type="EMBL" id="KAJ8432245.1"/>
    </source>
</evidence>
<feature type="domain" description="Reverse transcriptase zinc-binding" evidence="2">
    <location>
        <begin position="4"/>
        <end position="47"/>
    </location>
</feature>
<dbReference type="Proteomes" id="UP001153076">
    <property type="component" value="Unassembled WGS sequence"/>
</dbReference>
<feature type="domain" description="RNase H type-1" evidence="1">
    <location>
        <begin position="64"/>
        <end position="110"/>
    </location>
</feature>
<evidence type="ECO:0000259" key="2">
    <source>
        <dbReference type="Pfam" id="PF13966"/>
    </source>
</evidence>
<dbReference type="GO" id="GO:0003676">
    <property type="term" value="F:nucleic acid binding"/>
    <property type="evidence" value="ECO:0007669"/>
    <property type="project" value="InterPro"/>
</dbReference>
<protein>
    <recommendedName>
        <fullName evidence="5">Reverse transcriptase</fullName>
    </recommendedName>
</protein>
<dbReference type="OrthoDB" id="1906820at2759"/>
<dbReference type="EMBL" id="JAKOGI010000621">
    <property type="protein sequence ID" value="KAJ8432245.1"/>
    <property type="molecule type" value="Genomic_DNA"/>
</dbReference>
<dbReference type="InterPro" id="IPR026960">
    <property type="entry name" value="RVT-Znf"/>
</dbReference>
<gene>
    <name evidence="3" type="ORF">Cgig2_013898</name>
</gene>
<accession>A0A9Q1JW94</accession>